<evidence type="ECO:0000256" key="1">
    <source>
        <dbReference type="SAM" id="MobiDB-lite"/>
    </source>
</evidence>
<protein>
    <submittedName>
        <fullName evidence="3">Uncharacterized protein</fullName>
    </submittedName>
</protein>
<sequence>MHHSTLATFSLLLAVVPLANTFLWGGGCCGAPVIATPCCGATSWAYAPPQVIGYERIPLYAKVPMPAPVYYYAPPPPPPAPPAPYPIPYYAPPPPPMAPIMDSGFAAVPIPAMPAPLTAAIPPPPPGKYGEGDVIVIETDDLRMRRHNGVAQPPPPPPGYVSSQPQGYGAPPPPPQQPIVGGGQVENGIEVTPEQVASGYQPQVASIPPSAAYEATGVAPSARRLRKFKN</sequence>
<evidence type="ECO:0000313" key="4">
    <source>
        <dbReference type="Proteomes" id="UP000005237"/>
    </source>
</evidence>
<reference evidence="4" key="1">
    <citation type="submission" date="2010-08" db="EMBL/GenBank/DDBJ databases">
        <authorList>
            <consortium name="Caenorhabditis japonica Sequencing Consortium"/>
            <person name="Wilson R.K."/>
        </authorList>
    </citation>
    <scope>NUCLEOTIDE SEQUENCE [LARGE SCALE GENOMIC DNA]</scope>
    <source>
        <strain evidence="4">DF5081</strain>
    </source>
</reference>
<name>A0A8R1DL47_CAEJA</name>
<accession>A0A8R1DL47</accession>
<reference evidence="3" key="2">
    <citation type="submission" date="2022-06" db="UniProtKB">
        <authorList>
            <consortium name="EnsemblMetazoa"/>
        </authorList>
    </citation>
    <scope>IDENTIFICATION</scope>
    <source>
        <strain evidence="3">DF5081</strain>
    </source>
</reference>
<evidence type="ECO:0000313" key="3">
    <source>
        <dbReference type="EnsemblMetazoa" id="CJA04884b.1"/>
    </source>
</evidence>
<evidence type="ECO:0000256" key="2">
    <source>
        <dbReference type="SAM" id="SignalP"/>
    </source>
</evidence>
<dbReference type="EnsemblMetazoa" id="CJA04884b.1">
    <property type="protein sequence ID" value="CJA04884b.1"/>
    <property type="gene ID" value="WBGene00124087"/>
</dbReference>
<dbReference type="AlphaFoldDB" id="A0A8R1DL47"/>
<keyword evidence="2" id="KW-0732">Signal</keyword>
<dbReference type="Proteomes" id="UP000005237">
    <property type="component" value="Unassembled WGS sequence"/>
</dbReference>
<feature type="chain" id="PRO_5035758312" evidence="2">
    <location>
        <begin position="22"/>
        <end position="230"/>
    </location>
</feature>
<organism evidence="3 4">
    <name type="scientific">Caenorhabditis japonica</name>
    <dbReference type="NCBI Taxonomy" id="281687"/>
    <lineage>
        <taxon>Eukaryota</taxon>
        <taxon>Metazoa</taxon>
        <taxon>Ecdysozoa</taxon>
        <taxon>Nematoda</taxon>
        <taxon>Chromadorea</taxon>
        <taxon>Rhabditida</taxon>
        <taxon>Rhabditina</taxon>
        <taxon>Rhabditomorpha</taxon>
        <taxon>Rhabditoidea</taxon>
        <taxon>Rhabditidae</taxon>
        <taxon>Peloderinae</taxon>
        <taxon>Caenorhabditis</taxon>
    </lineage>
</organism>
<proteinExistence type="predicted"/>
<keyword evidence="4" id="KW-1185">Reference proteome</keyword>
<feature type="signal peptide" evidence="2">
    <location>
        <begin position="1"/>
        <end position="21"/>
    </location>
</feature>
<feature type="region of interest" description="Disordered" evidence="1">
    <location>
        <begin position="146"/>
        <end position="184"/>
    </location>
</feature>